<comment type="subcellular location">
    <subcellularLocation>
        <location evidence="1">Secreted</location>
    </subcellularLocation>
</comment>
<keyword evidence="8" id="KW-0325">Glycoprotein</keyword>
<gene>
    <name evidence="11" type="primary">RvY_12632</name>
    <name evidence="11" type="synonym">RvY_12632.1</name>
    <name evidence="11" type="ORF">RvY_12632-1</name>
</gene>
<organism evidence="11 12">
    <name type="scientific">Ramazzottius varieornatus</name>
    <name type="common">Water bear</name>
    <name type="synonym">Tardigrade</name>
    <dbReference type="NCBI Taxonomy" id="947166"/>
    <lineage>
        <taxon>Eukaryota</taxon>
        <taxon>Metazoa</taxon>
        <taxon>Ecdysozoa</taxon>
        <taxon>Tardigrada</taxon>
        <taxon>Eutardigrada</taxon>
        <taxon>Parachela</taxon>
        <taxon>Hypsibioidea</taxon>
        <taxon>Ramazzottiidae</taxon>
        <taxon>Ramazzottius</taxon>
    </lineage>
</organism>
<dbReference type="GO" id="GO:0006508">
    <property type="term" value="P:proteolysis"/>
    <property type="evidence" value="ECO:0007669"/>
    <property type="project" value="UniProtKB-KW"/>
</dbReference>
<dbReference type="InterPro" id="IPR018114">
    <property type="entry name" value="TRYPSIN_HIS"/>
</dbReference>
<dbReference type="FunFam" id="2.40.10.10:FF:000068">
    <property type="entry name" value="transmembrane protease serine 2"/>
    <property type="match status" value="1"/>
</dbReference>
<dbReference type="SMART" id="SM00020">
    <property type="entry name" value="Tryp_SPc"/>
    <property type="match status" value="1"/>
</dbReference>
<keyword evidence="4 9" id="KW-0732">Signal</keyword>
<dbReference type="Gene3D" id="2.40.10.10">
    <property type="entry name" value="Trypsin-like serine proteases"/>
    <property type="match status" value="2"/>
</dbReference>
<dbReference type="GO" id="GO:0004252">
    <property type="term" value="F:serine-type endopeptidase activity"/>
    <property type="evidence" value="ECO:0007669"/>
    <property type="project" value="InterPro"/>
</dbReference>
<evidence type="ECO:0000313" key="12">
    <source>
        <dbReference type="Proteomes" id="UP000186922"/>
    </source>
</evidence>
<dbReference type="GO" id="GO:0005615">
    <property type="term" value="C:extracellular space"/>
    <property type="evidence" value="ECO:0007669"/>
    <property type="project" value="TreeGrafter"/>
</dbReference>
<keyword evidence="2" id="KW-0964">Secreted</keyword>
<accession>A0A1D1VK54</accession>
<dbReference type="InterPro" id="IPR009003">
    <property type="entry name" value="Peptidase_S1_PA"/>
</dbReference>
<evidence type="ECO:0000256" key="3">
    <source>
        <dbReference type="ARBA" id="ARBA00022670"/>
    </source>
</evidence>
<dbReference type="PROSITE" id="PS00134">
    <property type="entry name" value="TRYPSIN_HIS"/>
    <property type="match status" value="1"/>
</dbReference>
<evidence type="ECO:0000256" key="4">
    <source>
        <dbReference type="ARBA" id="ARBA00022729"/>
    </source>
</evidence>
<protein>
    <recommendedName>
        <fullName evidence="10">Peptidase S1 domain-containing protein</fullName>
    </recommendedName>
</protein>
<name>A0A1D1VK54_RAMVA</name>
<dbReference type="PANTHER" id="PTHR24264">
    <property type="entry name" value="TRYPSIN-RELATED"/>
    <property type="match status" value="1"/>
</dbReference>
<keyword evidence="6" id="KW-0720">Serine protease</keyword>
<dbReference type="InterPro" id="IPR001254">
    <property type="entry name" value="Trypsin_dom"/>
</dbReference>
<dbReference type="InterPro" id="IPR050127">
    <property type="entry name" value="Serine_Proteases_S1"/>
</dbReference>
<evidence type="ECO:0000256" key="7">
    <source>
        <dbReference type="ARBA" id="ARBA00023157"/>
    </source>
</evidence>
<feature type="domain" description="Peptidase S1" evidence="10">
    <location>
        <begin position="201"/>
        <end position="450"/>
    </location>
</feature>
<comment type="caution">
    <text evidence="11">The sequence shown here is derived from an EMBL/GenBank/DDBJ whole genome shotgun (WGS) entry which is preliminary data.</text>
</comment>
<dbReference type="Pfam" id="PF00089">
    <property type="entry name" value="Trypsin"/>
    <property type="match status" value="1"/>
</dbReference>
<evidence type="ECO:0000313" key="11">
    <source>
        <dbReference type="EMBL" id="GAV02015.1"/>
    </source>
</evidence>
<dbReference type="InterPro" id="IPR001314">
    <property type="entry name" value="Peptidase_S1A"/>
</dbReference>
<dbReference type="AlphaFoldDB" id="A0A1D1VK54"/>
<evidence type="ECO:0000256" key="9">
    <source>
        <dbReference type="SAM" id="SignalP"/>
    </source>
</evidence>
<evidence type="ECO:0000259" key="10">
    <source>
        <dbReference type="PROSITE" id="PS50240"/>
    </source>
</evidence>
<keyword evidence="5" id="KW-0378">Hydrolase</keyword>
<dbReference type="FunFam" id="2.40.10.10:FF:000054">
    <property type="entry name" value="Complement C1r subcomponent"/>
    <property type="match status" value="1"/>
</dbReference>
<dbReference type="InterPro" id="IPR043504">
    <property type="entry name" value="Peptidase_S1_PA_chymotrypsin"/>
</dbReference>
<keyword evidence="12" id="KW-1185">Reference proteome</keyword>
<reference evidence="11 12" key="1">
    <citation type="journal article" date="2016" name="Nat. Commun.">
        <title>Extremotolerant tardigrade genome and improved radiotolerance of human cultured cells by tardigrade-unique protein.</title>
        <authorList>
            <person name="Hashimoto T."/>
            <person name="Horikawa D.D."/>
            <person name="Saito Y."/>
            <person name="Kuwahara H."/>
            <person name="Kozuka-Hata H."/>
            <person name="Shin-I T."/>
            <person name="Minakuchi Y."/>
            <person name="Ohishi K."/>
            <person name="Motoyama A."/>
            <person name="Aizu T."/>
            <person name="Enomoto A."/>
            <person name="Kondo K."/>
            <person name="Tanaka S."/>
            <person name="Hara Y."/>
            <person name="Koshikawa S."/>
            <person name="Sagara H."/>
            <person name="Miura T."/>
            <person name="Yokobori S."/>
            <person name="Miyagawa K."/>
            <person name="Suzuki Y."/>
            <person name="Kubo T."/>
            <person name="Oyama M."/>
            <person name="Kohara Y."/>
            <person name="Fujiyama A."/>
            <person name="Arakawa K."/>
            <person name="Katayama T."/>
            <person name="Toyoda A."/>
            <person name="Kunieda T."/>
        </authorList>
    </citation>
    <scope>NUCLEOTIDE SEQUENCE [LARGE SCALE GENOMIC DNA]</scope>
    <source>
        <strain evidence="11 12">YOKOZUNA-1</strain>
    </source>
</reference>
<keyword evidence="3" id="KW-0645">Protease</keyword>
<dbReference type="PRINTS" id="PR00722">
    <property type="entry name" value="CHYMOTRYPSIN"/>
</dbReference>
<evidence type="ECO:0000256" key="8">
    <source>
        <dbReference type="ARBA" id="ARBA00023180"/>
    </source>
</evidence>
<proteinExistence type="predicted"/>
<sequence>MGISSGLLPTAILATAIMLSTCEARGAWSPLRFYGVYNAPLSPSLTAGIELERSIEPSTPQNRARPFPFIAPAEMETLNPEEPATFSSIADLEDGLRASLRLNVNRQAIQRTGVTCGVPGSGKVDPFELGPKFFLPPQTSRSIRRRKLLLKKQRMQDMNMTTRAIGGRSLEDQRFMTPVASSLRSAVSPLWLSRPRRGANLQKGELAKQNELCWQVKIVVDLGNGTLKVCGGSIVGSRTILTAAHCVMNKNNERTFHVPTVTVQVGEDSLDGGQRGCSEIFPVDLIVPHPSYDIVLQNNDIALVVLAKEIDFERKPCACKLCIKDKEPRAGSVCLVAGYGQTSRDNEGEEKASLKWFKQRVLRQAFDSKCAFHVKSSENTDLANFICAGDVDTDSSCQGDEGGPFVCFDESSDSHYAAGIISFSAGCGKHIGSQYTKVRNYLDWIENNSSWRTVAIQRGWNREIAREKW</sequence>
<evidence type="ECO:0000256" key="2">
    <source>
        <dbReference type="ARBA" id="ARBA00022525"/>
    </source>
</evidence>
<evidence type="ECO:0000256" key="6">
    <source>
        <dbReference type="ARBA" id="ARBA00022825"/>
    </source>
</evidence>
<dbReference type="CDD" id="cd00190">
    <property type="entry name" value="Tryp_SPc"/>
    <property type="match status" value="1"/>
</dbReference>
<evidence type="ECO:0000256" key="1">
    <source>
        <dbReference type="ARBA" id="ARBA00004613"/>
    </source>
</evidence>
<dbReference type="SUPFAM" id="SSF50494">
    <property type="entry name" value="Trypsin-like serine proteases"/>
    <property type="match status" value="1"/>
</dbReference>
<evidence type="ECO:0000256" key="5">
    <source>
        <dbReference type="ARBA" id="ARBA00022801"/>
    </source>
</evidence>
<dbReference type="EMBL" id="BDGG01000007">
    <property type="protein sequence ID" value="GAV02015.1"/>
    <property type="molecule type" value="Genomic_DNA"/>
</dbReference>
<dbReference type="STRING" id="947166.A0A1D1VK54"/>
<feature type="chain" id="PRO_5008898521" description="Peptidase S1 domain-containing protein" evidence="9">
    <location>
        <begin position="25"/>
        <end position="469"/>
    </location>
</feature>
<dbReference type="Proteomes" id="UP000186922">
    <property type="component" value="Unassembled WGS sequence"/>
</dbReference>
<feature type="signal peptide" evidence="9">
    <location>
        <begin position="1"/>
        <end position="24"/>
    </location>
</feature>
<keyword evidence="7" id="KW-1015">Disulfide bond</keyword>
<dbReference type="PANTHER" id="PTHR24264:SF83">
    <property type="entry name" value="COMPLEMENT FACTOR I"/>
    <property type="match status" value="1"/>
</dbReference>
<dbReference type="OrthoDB" id="6755574at2759"/>
<dbReference type="PROSITE" id="PS50240">
    <property type="entry name" value="TRYPSIN_DOM"/>
    <property type="match status" value="1"/>
</dbReference>